<proteinExistence type="predicted"/>
<dbReference type="Proteomes" id="UP000886653">
    <property type="component" value="Unassembled WGS sequence"/>
</dbReference>
<organism evidence="1 2">
    <name type="scientific">Cronartium quercuum f. sp. fusiforme G11</name>
    <dbReference type="NCBI Taxonomy" id="708437"/>
    <lineage>
        <taxon>Eukaryota</taxon>
        <taxon>Fungi</taxon>
        <taxon>Dikarya</taxon>
        <taxon>Basidiomycota</taxon>
        <taxon>Pucciniomycotina</taxon>
        <taxon>Pucciniomycetes</taxon>
        <taxon>Pucciniales</taxon>
        <taxon>Coleosporiaceae</taxon>
        <taxon>Cronartium</taxon>
    </lineage>
</organism>
<reference evidence="1" key="1">
    <citation type="submission" date="2013-11" db="EMBL/GenBank/DDBJ databases">
        <title>Genome sequence of the fusiform rust pathogen reveals effectors for host alternation and coevolution with pine.</title>
        <authorList>
            <consortium name="DOE Joint Genome Institute"/>
            <person name="Smith K."/>
            <person name="Pendleton A."/>
            <person name="Kubisiak T."/>
            <person name="Anderson C."/>
            <person name="Salamov A."/>
            <person name="Aerts A."/>
            <person name="Riley R."/>
            <person name="Clum A."/>
            <person name="Lindquist E."/>
            <person name="Ence D."/>
            <person name="Campbell M."/>
            <person name="Kronenberg Z."/>
            <person name="Feau N."/>
            <person name="Dhillon B."/>
            <person name="Hamelin R."/>
            <person name="Burleigh J."/>
            <person name="Smith J."/>
            <person name="Yandell M."/>
            <person name="Nelson C."/>
            <person name="Grigoriev I."/>
            <person name="Davis J."/>
        </authorList>
    </citation>
    <scope>NUCLEOTIDE SEQUENCE</scope>
    <source>
        <strain evidence="1">G11</strain>
    </source>
</reference>
<dbReference type="AlphaFoldDB" id="A0A9P6T8Z8"/>
<evidence type="ECO:0000313" key="2">
    <source>
        <dbReference type="Proteomes" id="UP000886653"/>
    </source>
</evidence>
<keyword evidence="2" id="KW-1185">Reference proteome</keyword>
<gene>
    <name evidence="1" type="ORF">CROQUDRAFT_202972</name>
</gene>
<protein>
    <submittedName>
        <fullName evidence="1">Uncharacterized protein</fullName>
    </submittedName>
</protein>
<accession>A0A9P6T8Z8</accession>
<comment type="caution">
    <text evidence="1">The sequence shown here is derived from an EMBL/GenBank/DDBJ whole genome shotgun (WGS) entry which is preliminary data.</text>
</comment>
<dbReference type="EMBL" id="MU167329">
    <property type="protein sequence ID" value="KAG0143079.1"/>
    <property type="molecule type" value="Genomic_DNA"/>
</dbReference>
<name>A0A9P6T8Z8_9BASI</name>
<sequence length="64" mass="7002">MTCPVTTLPHRHSRTKLSSLSTTYISQKTSDLLQPLTTPSTISKKKKNFLSNDCSTFSSLGDGL</sequence>
<evidence type="ECO:0000313" key="1">
    <source>
        <dbReference type="EMBL" id="KAG0143079.1"/>
    </source>
</evidence>